<dbReference type="InterPro" id="IPR012677">
    <property type="entry name" value="Nucleotide-bd_a/b_plait_sf"/>
</dbReference>
<feature type="compositionally biased region" description="Low complexity" evidence="5">
    <location>
        <begin position="212"/>
        <end position="231"/>
    </location>
</feature>
<feature type="compositionally biased region" description="Basic and acidic residues" evidence="5">
    <location>
        <begin position="9"/>
        <end position="19"/>
    </location>
</feature>
<dbReference type="Gene3D" id="3.30.70.330">
    <property type="match status" value="2"/>
</dbReference>
<feature type="compositionally biased region" description="Low complexity" evidence="5">
    <location>
        <begin position="184"/>
        <end position="204"/>
    </location>
</feature>
<dbReference type="RefSeq" id="XP_067922158.1">
    <property type="nucleotide sequence ID" value="XM_068065868.1"/>
</dbReference>
<evidence type="ECO:0000313" key="8">
    <source>
        <dbReference type="Proteomes" id="UP000221165"/>
    </source>
</evidence>
<dbReference type="GO" id="GO:0003723">
    <property type="term" value="F:RNA binding"/>
    <property type="evidence" value="ECO:0007669"/>
    <property type="project" value="UniProtKB-UniRule"/>
</dbReference>
<evidence type="ECO:0000256" key="4">
    <source>
        <dbReference type="PROSITE-ProRule" id="PRU00176"/>
    </source>
</evidence>
<keyword evidence="1" id="KW-0507">mRNA processing</keyword>
<dbReference type="PANTHER" id="PTHR23139">
    <property type="entry name" value="RNA-BINDING PROTEIN"/>
    <property type="match status" value="1"/>
</dbReference>
<feature type="compositionally biased region" description="Basic and acidic residues" evidence="5">
    <location>
        <begin position="745"/>
        <end position="767"/>
    </location>
</feature>
<feature type="region of interest" description="Disordered" evidence="5">
    <location>
        <begin position="715"/>
        <end position="767"/>
    </location>
</feature>
<keyword evidence="3" id="KW-0508">mRNA splicing</keyword>
<comment type="caution">
    <text evidence="7">The sequence shown here is derived from an EMBL/GenBank/DDBJ whole genome shotgun (WGS) entry which is preliminary data.</text>
</comment>
<dbReference type="CDD" id="cd12232">
    <property type="entry name" value="RRM3_U2AF65"/>
    <property type="match status" value="1"/>
</dbReference>
<dbReference type="GO" id="GO:0008380">
    <property type="term" value="P:RNA splicing"/>
    <property type="evidence" value="ECO:0007669"/>
    <property type="project" value="UniProtKB-KW"/>
</dbReference>
<evidence type="ECO:0000259" key="6">
    <source>
        <dbReference type="PROSITE" id="PS50102"/>
    </source>
</evidence>
<keyword evidence="8" id="KW-1185">Reference proteome</keyword>
<dbReference type="OrthoDB" id="331991at2759"/>
<dbReference type="AlphaFoldDB" id="A0A2C6KIY6"/>
<dbReference type="GeneID" id="94429079"/>
<feature type="compositionally biased region" description="Gly residues" evidence="5">
    <location>
        <begin position="287"/>
        <end position="299"/>
    </location>
</feature>
<dbReference type="GO" id="GO:0006397">
    <property type="term" value="P:mRNA processing"/>
    <property type="evidence" value="ECO:0007669"/>
    <property type="project" value="UniProtKB-KW"/>
</dbReference>
<dbReference type="Proteomes" id="UP000221165">
    <property type="component" value="Unassembled WGS sequence"/>
</dbReference>
<evidence type="ECO:0000256" key="2">
    <source>
        <dbReference type="ARBA" id="ARBA00022884"/>
    </source>
</evidence>
<dbReference type="PROSITE" id="PS50102">
    <property type="entry name" value="RRM"/>
    <property type="match status" value="1"/>
</dbReference>
<dbReference type="EMBL" id="MIGC01002746">
    <property type="protein sequence ID" value="PHJ20470.1"/>
    <property type="molecule type" value="Genomic_DNA"/>
</dbReference>
<evidence type="ECO:0000313" key="7">
    <source>
        <dbReference type="EMBL" id="PHJ20470.1"/>
    </source>
</evidence>
<feature type="compositionally biased region" description="Basic residues" evidence="5">
    <location>
        <begin position="143"/>
        <end position="156"/>
    </location>
</feature>
<organism evidence="7 8">
    <name type="scientific">Cystoisospora suis</name>
    <dbReference type="NCBI Taxonomy" id="483139"/>
    <lineage>
        <taxon>Eukaryota</taxon>
        <taxon>Sar</taxon>
        <taxon>Alveolata</taxon>
        <taxon>Apicomplexa</taxon>
        <taxon>Conoidasida</taxon>
        <taxon>Coccidia</taxon>
        <taxon>Eucoccidiorida</taxon>
        <taxon>Eimeriorina</taxon>
        <taxon>Sarcocystidae</taxon>
        <taxon>Cystoisospora</taxon>
    </lineage>
</organism>
<evidence type="ECO:0000256" key="3">
    <source>
        <dbReference type="ARBA" id="ARBA00023187"/>
    </source>
</evidence>
<protein>
    <submittedName>
        <fullName evidence="7">Splicing factor</fullName>
    </submittedName>
</protein>
<evidence type="ECO:0000256" key="5">
    <source>
        <dbReference type="SAM" id="MobiDB-lite"/>
    </source>
</evidence>
<name>A0A2C6KIY6_9APIC</name>
<dbReference type="InterPro" id="IPR000504">
    <property type="entry name" value="RRM_dom"/>
</dbReference>
<feature type="compositionally biased region" description="Polar residues" evidence="5">
    <location>
        <begin position="123"/>
        <end position="136"/>
    </location>
</feature>
<gene>
    <name evidence="7" type="ORF">CSUI_005698</name>
</gene>
<feature type="compositionally biased region" description="Basic residues" evidence="5">
    <location>
        <begin position="49"/>
        <end position="59"/>
    </location>
</feature>
<evidence type="ECO:0000256" key="1">
    <source>
        <dbReference type="ARBA" id="ARBA00022664"/>
    </source>
</evidence>
<dbReference type="SMART" id="SM00360">
    <property type="entry name" value="RRM"/>
    <property type="match status" value="1"/>
</dbReference>
<feature type="compositionally biased region" description="Basic and acidic residues" evidence="5">
    <location>
        <begin position="235"/>
        <end position="252"/>
    </location>
</feature>
<dbReference type="SUPFAM" id="SSF54928">
    <property type="entry name" value="RNA-binding domain, RBD"/>
    <property type="match status" value="1"/>
</dbReference>
<accession>A0A2C6KIY6</accession>
<reference evidence="7 8" key="1">
    <citation type="journal article" date="2017" name="Int. J. Parasitol.">
        <title>The genome of the protozoan parasite Cystoisospora suis and a reverse vaccinology approach to identify vaccine candidates.</title>
        <authorList>
            <person name="Palmieri N."/>
            <person name="Shrestha A."/>
            <person name="Ruttkowski B."/>
            <person name="Beck T."/>
            <person name="Vogl C."/>
            <person name="Tomley F."/>
            <person name="Blake D.P."/>
            <person name="Joachim A."/>
        </authorList>
    </citation>
    <scope>NUCLEOTIDE SEQUENCE [LARGE SCALE GENOMIC DNA]</scope>
    <source>
        <strain evidence="7 8">Wien I</strain>
    </source>
</reference>
<sequence>MSSSFEGKMYCDRDQEWHPSRKLTRGRSPFRETDSPGNQSLKHFGSSGPRKRFSRNSHSRGRESIRSHQGSGVYISRPPVKYSRETAHLPAAMRPEFTLGPKRPWYEDPERSSSSPDTHRQDSPSGPQRFGSSPETGSVVRGRSPKGKKGHRRHSLSRSSDDSASLDRASTPKRSGRGRSDCKSLSSKCTRSSSSISAQSARSRASWHRSCSRSSTASEIRTHSISSRSSTPVGRRRENRPFIRRQSDRVNNVERPACGAGHGERPWGWRGRGRGGPPRGSWRGRRGGGPFFNRGGGYGFRNSWEHRSPSCDSEEEYRRSRSREKARRRKQYETIQKYCKTSEGEQQVFWDGFQWVRKSDREGQLLYDQQMNATRRARRLHVGNLPLNLEEVTEDDLKRHLWHAMRSSNACKDPATCPVLHVWFARDRGGNYGFVEMASVEEAHAALRLDGMLWHGVSIRINRPTDWKNTIAEDLIFGPLAGTSGLALAESIAAAAQQAASTGNNAGLVSLIASLPEEQRPAAMELVAKHTTAQQSAHLPFDLIHSQIRAELLKGQPSRIVQIMCPSTNLEREEEYDEILNDILTECNKHGHALAALIIKPKLEEFLPSVTVGDVYLEYASCIQADNIILNFSGRMYDGKPLQLQRFNELAWRQTFQQYATHLLSQFLTDTIDSVKPTEALIARAAQGDQKSLVACTAGASAAMAFLSGAVCSSRPYGPQPKPPSDSTEPTEVEDSRSDTAVSGEESKGPEELKVNCTIKKDQAESS</sequence>
<dbReference type="InterPro" id="IPR035979">
    <property type="entry name" value="RBD_domain_sf"/>
</dbReference>
<keyword evidence="2 4" id="KW-0694">RNA-binding</keyword>
<dbReference type="VEuPathDB" id="ToxoDB:CSUI_005698"/>
<feature type="region of interest" description="Disordered" evidence="5">
    <location>
        <begin position="1"/>
        <end position="327"/>
    </location>
</feature>
<feature type="compositionally biased region" description="Basic and acidic residues" evidence="5">
    <location>
        <begin position="104"/>
        <end position="122"/>
    </location>
</feature>
<feature type="domain" description="RRM" evidence="6">
    <location>
        <begin position="378"/>
        <end position="466"/>
    </location>
</feature>
<proteinExistence type="predicted"/>